<feature type="domain" description="Myb-like" evidence="10">
    <location>
        <begin position="144"/>
        <end position="217"/>
    </location>
</feature>
<dbReference type="InterPro" id="IPR001005">
    <property type="entry name" value="SANT/Myb"/>
</dbReference>
<keyword evidence="12" id="KW-1185">Reference proteome</keyword>
<dbReference type="GO" id="GO:0000812">
    <property type="term" value="C:Swr1 complex"/>
    <property type="evidence" value="ECO:0007669"/>
    <property type="project" value="TreeGrafter"/>
</dbReference>
<sequence length="633" mass="70168">MSTSDVRDVLNLPDGAAGARPSKKQKVSAPRSNLKGLAREVHQLGGDNPIAIVPEVTQFKKRRLTSRKPAARWELRPFWNSGRADPSLVLRHWRRRETKEGQGQTQQDSESKPEPELEDSTFAKYNVQVSVPQYSDDQYRQSLKSDDWTKEETDYLMELVRDYDIRWPIIWDRYEWNPPATNGEADADGDESKAVVPTPRSRTMEDLKARYYEVAAKMMAAQKPVQYMTQPEFALHELMANFNPQQEKARKDFAIHSLSRSREEAREEESLLLEIKRIMARSERFNEERRELYNRLDYPRGDADISSLKSSAGLQALLQTLMTVDKSKKRKSIMGADGVSPGGAAPQQAGPQESATKRESTAASTGNNNRESTGAAATPTAGNKKAAQQQQQQQQQPPPQQPQQPQERRKLTSQEEALYGVTRHDRLGSGPAFRTEKINKMFSHKSNQQQIRINNTLNELDVPSKLAMPTAATTLQYEQLLAAVNSLLDARKVSDKLDGEIKLETAKKAEREKAMAPTEPVPENEAEKTAANGEADGGADNTADAAAGDAAKATGDGEGGGEKPQQPEVGEKDDDAKETQPQTAGPEAAEEEARAEKAEEEKTIRPGSSSANHKRSASVLSAVSDKSAKRQKK</sequence>
<comment type="caution">
    <text evidence="11">The sequence shown here is derived from an EMBL/GenBank/DDBJ whole genome shotgun (WGS) entry which is preliminary data.</text>
</comment>
<dbReference type="GO" id="GO:0003714">
    <property type="term" value="F:transcription corepressor activity"/>
    <property type="evidence" value="ECO:0007669"/>
    <property type="project" value="TreeGrafter"/>
</dbReference>
<feature type="region of interest" description="Disordered" evidence="9">
    <location>
        <begin position="96"/>
        <end position="119"/>
    </location>
</feature>
<comment type="similarity">
    <text evidence="2">Belongs to the SWC4 family.</text>
</comment>
<dbReference type="EMBL" id="JAQHRD010000005">
    <property type="protein sequence ID" value="KAJ6440414.1"/>
    <property type="molecule type" value="Genomic_DNA"/>
</dbReference>
<evidence type="ECO:0000313" key="12">
    <source>
        <dbReference type="Proteomes" id="UP001163105"/>
    </source>
</evidence>
<feature type="compositionally biased region" description="Low complexity" evidence="9">
    <location>
        <begin position="342"/>
        <end position="352"/>
    </location>
</feature>
<evidence type="ECO:0000256" key="4">
    <source>
        <dbReference type="ARBA" id="ARBA00022853"/>
    </source>
</evidence>
<dbReference type="AlphaFoldDB" id="A0AB34FMV7"/>
<dbReference type="PANTHER" id="PTHR12855:SF10">
    <property type="entry name" value="DNA METHYLTRANSFERASE 1-ASSOCIATED PROTEIN 1"/>
    <property type="match status" value="1"/>
</dbReference>
<dbReference type="InterPro" id="IPR027109">
    <property type="entry name" value="Swc4/Dmap1"/>
</dbReference>
<dbReference type="PANTHER" id="PTHR12855">
    <property type="entry name" value="DNA METHYLTRANSFERASE 1-ASSOCIATED PROTEIN 1 FAMILY MEMBER"/>
    <property type="match status" value="1"/>
</dbReference>
<dbReference type="GO" id="GO:0000122">
    <property type="term" value="P:negative regulation of transcription by RNA polymerase II"/>
    <property type="evidence" value="ECO:0007669"/>
    <property type="project" value="TreeGrafter"/>
</dbReference>
<feature type="compositionally biased region" description="Basic and acidic residues" evidence="9">
    <location>
        <begin position="591"/>
        <end position="604"/>
    </location>
</feature>
<comment type="function">
    <text evidence="8">Component of the SWR1 complex which mediates the ATP-dependent exchange of histone H2A for the H2A variant HZT1 leading to transcriptional regulation of selected genes by chromatin remodeling. Component of the NuA4 histone acetyltransferase complex which is involved in transcriptional activation of selected genes principally by acetylation of nucleosomal histone H4 and H2A. The NuA4 complex is also involved in DNA repair.</text>
</comment>
<dbReference type="SMART" id="SM00717">
    <property type="entry name" value="SANT"/>
    <property type="match status" value="1"/>
</dbReference>
<keyword evidence="4" id="KW-0156">Chromatin regulator</keyword>
<evidence type="ECO:0000259" key="10">
    <source>
        <dbReference type="SMART" id="SM00717"/>
    </source>
</evidence>
<keyword evidence="5" id="KW-0805">Transcription regulation</keyword>
<evidence type="ECO:0000256" key="8">
    <source>
        <dbReference type="ARBA" id="ARBA00025264"/>
    </source>
</evidence>
<feature type="compositionally biased region" description="Low complexity" evidence="9">
    <location>
        <begin position="529"/>
        <end position="554"/>
    </location>
</feature>
<dbReference type="Gene3D" id="1.10.10.60">
    <property type="entry name" value="Homeodomain-like"/>
    <property type="match status" value="1"/>
</dbReference>
<dbReference type="GO" id="GO:0006338">
    <property type="term" value="P:chromatin remodeling"/>
    <property type="evidence" value="ECO:0007669"/>
    <property type="project" value="InterPro"/>
</dbReference>
<name>A0AB34FMV7_9HYPO</name>
<organism evidence="11 12">
    <name type="scientific">Purpureocillium lavendulum</name>
    <dbReference type="NCBI Taxonomy" id="1247861"/>
    <lineage>
        <taxon>Eukaryota</taxon>
        <taxon>Fungi</taxon>
        <taxon>Dikarya</taxon>
        <taxon>Ascomycota</taxon>
        <taxon>Pezizomycotina</taxon>
        <taxon>Sordariomycetes</taxon>
        <taxon>Hypocreomycetidae</taxon>
        <taxon>Hypocreales</taxon>
        <taxon>Ophiocordycipitaceae</taxon>
        <taxon>Purpureocillium</taxon>
    </lineage>
</organism>
<feature type="region of interest" description="Disordered" evidence="9">
    <location>
        <begin position="508"/>
        <end position="633"/>
    </location>
</feature>
<reference evidence="11" key="1">
    <citation type="submission" date="2023-01" db="EMBL/GenBank/DDBJ databases">
        <title>The growth and conidiation of Purpureocillium lavendulum are regulated by nitrogen source and histone H3K14 acetylation.</title>
        <authorList>
            <person name="Tang P."/>
            <person name="Han J."/>
            <person name="Zhang C."/>
            <person name="Tang P."/>
            <person name="Qi F."/>
            <person name="Zhang K."/>
            <person name="Liang L."/>
        </authorList>
    </citation>
    <scope>NUCLEOTIDE SEQUENCE</scope>
    <source>
        <strain evidence="11">YMF1.00683</strain>
    </source>
</reference>
<keyword evidence="6" id="KW-0804">Transcription</keyword>
<dbReference type="Pfam" id="PF16282">
    <property type="entry name" value="SANT_DAMP1_like"/>
    <property type="match status" value="1"/>
</dbReference>
<evidence type="ECO:0000256" key="2">
    <source>
        <dbReference type="ARBA" id="ARBA00006918"/>
    </source>
</evidence>
<dbReference type="GO" id="GO:0006281">
    <property type="term" value="P:DNA repair"/>
    <property type="evidence" value="ECO:0007669"/>
    <property type="project" value="InterPro"/>
</dbReference>
<feature type="region of interest" description="Disordered" evidence="9">
    <location>
        <begin position="1"/>
        <end position="32"/>
    </location>
</feature>
<evidence type="ECO:0000256" key="3">
    <source>
        <dbReference type="ARBA" id="ARBA00019132"/>
    </source>
</evidence>
<proteinExistence type="inferred from homology"/>
<evidence type="ECO:0000256" key="5">
    <source>
        <dbReference type="ARBA" id="ARBA00023015"/>
    </source>
</evidence>
<evidence type="ECO:0000256" key="9">
    <source>
        <dbReference type="SAM" id="MobiDB-lite"/>
    </source>
</evidence>
<feature type="region of interest" description="Disordered" evidence="9">
    <location>
        <begin position="332"/>
        <end position="412"/>
    </location>
</feature>
<dbReference type="GO" id="GO:0035267">
    <property type="term" value="C:NuA4 histone acetyltransferase complex"/>
    <property type="evidence" value="ECO:0007669"/>
    <property type="project" value="InterPro"/>
</dbReference>
<dbReference type="Proteomes" id="UP001163105">
    <property type="component" value="Unassembled WGS sequence"/>
</dbReference>
<evidence type="ECO:0000313" key="11">
    <source>
        <dbReference type="EMBL" id="KAJ6440414.1"/>
    </source>
</evidence>
<evidence type="ECO:0000256" key="6">
    <source>
        <dbReference type="ARBA" id="ARBA00023163"/>
    </source>
</evidence>
<keyword evidence="7" id="KW-0539">Nucleus</keyword>
<feature type="compositionally biased region" description="Polar residues" evidence="9">
    <location>
        <begin position="361"/>
        <end position="372"/>
    </location>
</feature>
<accession>A0AB34FMV7</accession>
<comment type="subcellular location">
    <subcellularLocation>
        <location evidence="1">Nucleus</location>
    </subcellularLocation>
</comment>
<evidence type="ECO:0000256" key="7">
    <source>
        <dbReference type="ARBA" id="ARBA00023242"/>
    </source>
</evidence>
<dbReference type="InterPro" id="IPR032563">
    <property type="entry name" value="DAMP1_SANT-like"/>
</dbReference>
<gene>
    <name evidence="11" type="primary">DMAP1</name>
    <name evidence="11" type="ORF">O9K51_06204</name>
</gene>
<evidence type="ECO:0000256" key="1">
    <source>
        <dbReference type="ARBA" id="ARBA00004123"/>
    </source>
</evidence>
<protein>
    <recommendedName>
        <fullName evidence="3">SWR1-complex protein 4</fullName>
    </recommendedName>
</protein>